<dbReference type="AlphaFoldDB" id="A0A3M0CVD8"/>
<dbReference type="PANTHER" id="PTHR43319">
    <property type="entry name" value="BETA-LACTAMASE-RELATED"/>
    <property type="match status" value="1"/>
</dbReference>
<gene>
    <name evidence="3" type="ORF">ATH50_3215</name>
    <name evidence="2" type="ORF">DU502_16620</name>
</gene>
<dbReference type="Gene3D" id="3.40.710.10">
    <property type="entry name" value="DD-peptidase/beta-lactamase superfamily"/>
    <property type="match status" value="1"/>
</dbReference>
<evidence type="ECO:0000313" key="4">
    <source>
        <dbReference type="Proteomes" id="UP000277326"/>
    </source>
</evidence>
<keyword evidence="2" id="KW-0378">Hydrolase</keyword>
<dbReference type="GO" id="GO:0016787">
    <property type="term" value="F:hydrolase activity"/>
    <property type="evidence" value="ECO:0007669"/>
    <property type="project" value="UniProtKB-KW"/>
</dbReference>
<evidence type="ECO:0000259" key="1">
    <source>
        <dbReference type="Pfam" id="PF00144"/>
    </source>
</evidence>
<organism evidence="3 4">
    <name type="scientific">Haloplanus aerogenes</name>
    <dbReference type="NCBI Taxonomy" id="660522"/>
    <lineage>
        <taxon>Archaea</taxon>
        <taxon>Methanobacteriati</taxon>
        <taxon>Methanobacteriota</taxon>
        <taxon>Stenosarchaea group</taxon>
        <taxon>Halobacteria</taxon>
        <taxon>Halobacteriales</taxon>
        <taxon>Haloferacaceae</taxon>
        <taxon>Haloplanus</taxon>
    </lineage>
</organism>
<dbReference type="OrthoDB" id="111095at2157"/>
<dbReference type="InterPro" id="IPR001466">
    <property type="entry name" value="Beta-lactam-related"/>
</dbReference>
<dbReference type="Proteomes" id="UP000277326">
    <property type="component" value="Unassembled WGS sequence"/>
</dbReference>
<proteinExistence type="predicted"/>
<reference evidence="2 5" key="2">
    <citation type="submission" date="2018-07" db="EMBL/GenBank/DDBJ databases">
        <title>Genome sequences of Haloplanus aerogenes JCM 16430T.</title>
        <authorList>
            <person name="Kim Y.B."/>
            <person name="Roh S.W."/>
        </authorList>
    </citation>
    <scope>NUCLEOTIDE SEQUENCE [LARGE SCALE GENOMIC DNA]</scope>
    <source>
        <strain evidence="2 5">JCM 16430</strain>
    </source>
</reference>
<dbReference type="PANTHER" id="PTHR43319:SF3">
    <property type="entry name" value="BETA-LACTAMASE-RELATED DOMAIN-CONTAINING PROTEIN"/>
    <property type="match status" value="1"/>
</dbReference>
<sequence length="377" mass="40536">MDDPFDADPATRVRHVFERHATVGLHHGAQLAVYDGDELVLDLATGTVGPDGPATTPDRRYVLFSCTKPYAGVCLHHLVERGHLDYDDPVRDHWPEFADAGTEKAEATVRHVLSHQAGLPYGPFDEAYDQWGDWDAAVAAMEDLEPKFRPGSTAAYHSLTYGFLVGELVRRVSGQPVDAYARDHVFEPLGMSDTSIGLPAGEPDDVATLAGFAPGERCRNAGVGLDGREDEAAALFNREAMHRAVVPAATGVGTARDMARFYACLVNAGELDGARLLAPDTVEAATSLQVEVETDATLNVPRRYALGFERAGTVWDKYGTLAPRTTFGHGGLGSIVGWGDPESGLAMAYVTNGIRDETEHAQRACEMADAVRRAFGG</sequence>
<dbReference type="InterPro" id="IPR052907">
    <property type="entry name" value="Beta-lactamase/esterase"/>
</dbReference>
<accession>A0A3M0CVD8</accession>
<name>A0A3M0CVD8_9EURY</name>
<reference evidence="3 4" key="1">
    <citation type="journal article" date="2015" name="Stand. Genomic Sci.">
        <title>Genomic Encyclopedia of Bacterial and Archaeal Type Strains, Phase III: the genomes of soil and plant-associated and newly described type strains.</title>
        <authorList>
            <person name="Whitman W.B."/>
            <person name="Woyke T."/>
            <person name="Klenk H.P."/>
            <person name="Zhou Y."/>
            <person name="Lilburn T.G."/>
            <person name="Beck B.J."/>
            <person name="De Vos P."/>
            <person name="Vandamme P."/>
            <person name="Eisen J.A."/>
            <person name="Garrity G."/>
            <person name="Hugenholtz P."/>
            <person name="Kyrpides N.C."/>
        </authorList>
    </citation>
    <scope>NUCLEOTIDE SEQUENCE [LARGE SCALE GENOMIC DNA]</scope>
    <source>
        <strain evidence="3 4">CGMCC 1.10124</strain>
    </source>
</reference>
<evidence type="ECO:0000313" key="2">
    <source>
        <dbReference type="EMBL" id="AZH26899.1"/>
    </source>
</evidence>
<protein>
    <submittedName>
        <fullName evidence="2">Class A beta-lactamase-related serine hydrolase</fullName>
    </submittedName>
    <submittedName>
        <fullName evidence="3">CubicO group peptidase (Beta-lactamase class C family)</fullName>
    </submittedName>
</protein>
<keyword evidence="5" id="KW-1185">Reference proteome</keyword>
<dbReference type="KEGG" id="haer:DU502_16620"/>
<dbReference type="SUPFAM" id="SSF56601">
    <property type="entry name" value="beta-lactamase/transpeptidase-like"/>
    <property type="match status" value="1"/>
</dbReference>
<dbReference type="EMBL" id="REFS01000007">
    <property type="protein sequence ID" value="RMB12550.1"/>
    <property type="molecule type" value="Genomic_DNA"/>
</dbReference>
<dbReference type="Pfam" id="PF00144">
    <property type="entry name" value="Beta-lactamase"/>
    <property type="match status" value="1"/>
</dbReference>
<dbReference type="EMBL" id="CP034145">
    <property type="protein sequence ID" value="AZH26899.1"/>
    <property type="molecule type" value="Genomic_DNA"/>
</dbReference>
<dbReference type="RefSeq" id="WP_121921773.1">
    <property type="nucleotide sequence ID" value="NZ_CP034145.1"/>
</dbReference>
<dbReference type="InterPro" id="IPR012338">
    <property type="entry name" value="Beta-lactam/transpept-like"/>
</dbReference>
<reference evidence="3" key="3">
    <citation type="submission" date="2018-10" db="EMBL/GenBank/DDBJ databases">
        <authorList>
            <person name="Whitman W."/>
            <person name="Huntemann M."/>
            <person name="Clum A."/>
            <person name="Pillay M."/>
            <person name="Palaniappan K."/>
            <person name="Varghese N."/>
            <person name="Mikhailova N."/>
            <person name="Stamatis D."/>
            <person name="Reddy T."/>
            <person name="Daum C."/>
            <person name="Shapiro N."/>
            <person name="Ivanova N."/>
            <person name="Kyrpides N."/>
            <person name="Woyke T."/>
        </authorList>
    </citation>
    <scope>NUCLEOTIDE SEQUENCE</scope>
    <source>
        <strain evidence="3">CGMCC 1.10124</strain>
    </source>
</reference>
<evidence type="ECO:0000313" key="5">
    <source>
        <dbReference type="Proteomes" id="UP000282007"/>
    </source>
</evidence>
<feature type="domain" description="Beta-lactamase-related" evidence="1">
    <location>
        <begin position="26"/>
        <end position="369"/>
    </location>
</feature>
<dbReference type="GeneID" id="38472944"/>
<dbReference type="Proteomes" id="UP000282007">
    <property type="component" value="Chromosome"/>
</dbReference>
<evidence type="ECO:0000313" key="3">
    <source>
        <dbReference type="EMBL" id="RMB12550.1"/>
    </source>
</evidence>